<reference evidence="2" key="1">
    <citation type="journal article" date="2015" name="Nature">
        <title>Complex archaea that bridge the gap between prokaryotes and eukaryotes.</title>
        <authorList>
            <person name="Spang A."/>
            <person name="Saw J.H."/>
            <person name="Jorgensen S.L."/>
            <person name="Zaremba-Niedzwiedzka K."/>
            <person name="Martijn J."/>
            <person name="Lind A.E."/>
            <person name="van Eijk R."/>
            <person name="Schleper C."/>
            <person name="Guy L."/>
            <person name="Ettema T.J."/>
        </authorList>
    </citation>
    <scope>NUCLEOTIDE SEQUENCE</scope>
</reference>
<comment type="caution">
    <text evidence="2">The sequence shown here is derived from an EMBL/GenBank/DDBJ whole genome shotgun (WGS) entry which is preliminary data.</text>
</comment>
<sequence>MTEGGISKKMFFGCLVGQQLSNMAIAEEDPKLKVCFFVGIWVLILVYWAKQAILDYLKDIKK</sequence>
<dbReference type="AlphaFoldDB" id="A0A0F9EMX9"/>
<accession>A0A0F9EMX9</accession>
<evidence type="ECO:0000313" key="2">
    <source>
        <dbReference type="EMBL" id="KKL46260.1"/>
    </source>
</evidence>
<organism evidence="2">
    <name type="scientific">marine sediment metagenome</name>
    <dbReference type="NCBI Taxonomy" id="412755"/>
    <lineage>
        <taxon>unclassified sequences</taxon>
        <taxon>metagenomes</taxon>
        <taxon>ecological metagenomes</taxon>
    </lineage>
</organism>
<proteinExistence type="predicted"/>
<keyword evidence="1" id="KW-0812">Transmembrane</keyword>
<dbReference type="EMBL" id="LAZR01034098">
    <property type="protein sequence ID" value="KKL46260.1"/>
    <property type="molecule type" value="Genomic_DNA"/>
</dbReference>
<protein>
    <submittedName>
        <fullName evidence="2">Uncharacterized protein</fullName>
    </submittedName>
</protein>
<feature type="transmembrane region" description="Helical" evidence="1">
    <location>
        <begin position="36"/>
        <end position="57"/>
    </location>
</feature>
<name>A0A0F9EMX9_9ZZZZ</name>
<gene>
    <name evidence="2" type="ORF">LCGC14_2347330</name>
</gene>
<keyword evidence="1" id="KW-0472">Membrane</keyword>
<keyword evidence="1" id="KW-1133">Transmembrane helix</keyword>
<evidence type="ECO:0000256" key="1">
    <source>
        <dbReference type="SAM" id="Phobius"/>
    </source>
</evidence>